<protein>
    <recommendedName>
        <fullName evidence="2">AB hydrolase-1 domain-containing protein</fullName>
    </recommendedName>
</protein>
<evidence type="ECO:0000313" key="3">
    <source>
        <dbReference type="EMBL" id="CEP12489.1"/>
    </source>
</evidence>
<evidence type="ECO:0000313" key="4">
    <source>
        <dbReference type="Proteomes" id="UP000054107"/>
    </source>
</evidence>
<dbReference type="SUPFAM" id="SSF53474">
    <property type="entry name" value="alpha/beta-Hydrolases"/>
    <property type="match status" value="1"/>
</dbReference>
<feature type="domain" description="AB hydrolase-1" evidence="2">
    <location>
        <begin position="115"/>
        <end position="211"/>
    </location>
</feature>
<keyword evidence="1" id="KW-1133">Transmembrane helix</keyword>
<evidence type="ECO:0000256" key="1">
    <source>
        <dbReference type="SAM" id="Phobius"/>
    </source>
</evidence>
<proteinExistence type="predicted"/>
<feature type="transmembrane region" description="Helical" evidence="1">
    <location>
        <begin position="6"/>
        <end position="25"/>
    </location>
</feature>
<gene>
    <name evidence="3" type="primary">PARPA_06457.1 scaffold 22648</name>
</gene>
<dbReference type="PANTHER" id="PTHR12277">
    <property type="entry name" value="ALPHA/BETA HYDROLASE DOMAIN-CONTAINING PROTEIN"/>
    <property type="match status" value="1"/>
</dbReference>
<dbReference type="InterPro" id="IPR029058">
    <property type="entry name" value="AB_hydrolase_fold"/>
</dbReference>
<dbReference type="Pfam" id="PF12697">
    <property type="entry name" value="Abhydrolase_6"/>
    <property type="match status" value="1"/>
</dbReference>
<reference evidence="3 4" key="1">
    <citation type="submission" date="2014-09" db="EMBL/GenBank/DDBJ databases">
        <authorList>
            <person name="Ellenberger Sabrina"/>
        </authorList>
    </citation>
    <scope>NUCLEOTIDE SEQUENCE [LARGE SCALE GENOMIC DNA]</scope>
    <source>
        <strain evidence="3 4">CBS 412.66</strain>
    </source>
</reference>
<dbReference type="Proteomes" id="UP000054107">
    <property type="component" value="Unassembled WGS sequence"/>
</dbReference>
<dbReference type="PANTHER" id="PTHR12277:SF81">
    <property type="entry name" value="PROTEIN ABHD13"/>
    <property type="match status" value="1"/>
</dbReference>
<keyword evidence="4" id="KW-1185">Reference proteome</keyword>
<dbReference type="Gene3D" id="3.40.50.1820">
    <property type="entry name" value="alpha/beta hydrolase"/>
    <property type="match status" value="1"/>
</dbReference>
<dbReference type="AlphaFoldDB" id="A0A0B7NBX2"/>
<dbReference type="STRING" id="35722.A0A0B7NBX2"/>
<keyword evidence="1" id="KW-0472">Membrane</keyword>
<organism evidence="3 4">
    <name type="scientific">Parasitella parasitica</name>
    <dbReference type="NCBI Taxonomy" id="35722"/>
    <lineage>
        <taxon>Eukaryota</taxon>
        <taxon>Fungi</taxon>
        <taxon>Fungi incertae sedis</taxon>
        <taxon>Mucoromycota</taxon>
        <taxon>Mucoromycotina</taxon>
        <taxon>Mucoromycetes</taxon>
        <taxon>Mucorales</taxon>
        <taxon>Mucorineae</taxon>
        <taxon>Mucoraceae</taxon>
        <taxon>Parasitella</taxon>
    </lineage>
</organism>
<name>A0A0B7NBX2_9FUNG</name>
<keyword evidence="1" id="KW-0812">Transmembrane</keyword>
<sequence>MRNLIIKISCLVVACYIGIIGILSLDTPQRCLMFLHWVKSPFHSHFDTPEYYGFGHNQGRNIKIKTSDNVTIGAWHFLPTEYYEKQPQLRLAHVSAADDETYNVAFTDPQYDTIIYFHGNALDRAAPWRVDLYKQLLLRFRNINLITIDYRGFGDSESTPSEFGLGIDAQSTLDWLHDKGVPNNRISLIGHSLGTGVATALAHSMSAVGNPPKSLILKAGYSSMSTLVFEYNVVPKLPILSPIKRIPVLEKWLLSKLNHKFDSLSRIQSVGCPILIIYGAKDTEIPVTNSQVLFRYALNSTNSLDAMVKSNSVALSTVPNEANVYRSRDHKPRLVLVELIHANHNNVGYFDYTFESIADILQ</sequence>
<dbReference type="InterPro" id="IPR000073">
    <property type="entry name" value="AB_hydrolase_1"/>
</dbReference>
<evidence type="ECO:0000259" key="2">
    <source>
        <dbReference type="Pfam" id="PF12697"/>
    </source>
</evidence>
<accession>A0A0B7NBX2</accession>
<dbReference type="OrthoDB" id="446723at2759"/>
<dbReference type="EMBL" id="LN728020">
    <property type="protein sequence ID" value="CEP12489.1"/>
    <property type="molecule type" value="Genomic_DNA"/>
</dbReference>